<comment type="similarity">
    <text evidence="2">Belongs to the TMEM97/sigma-2 receptor family.</text>
</comment>
<dbReference type="HOGENOM" id="CLU_086812_2_1_1"/>
<evidence type="ECO:0000256" key="3">
    <source>
        <dbReference type="ARBA" id="ARBA00022692"/>
    </source>
</evidence>
<organism evidence="9 10">
    <name type="scientific">Glarea lozoyensis (strain ATCC 20868 / MF5171)</name>
    <dbReference type="NCBI Taxonomy" id="1116229"/>
    <lineage>
        <taxon>Eukaryota</taxon>
        <taxon>Fungi</taxon>
        <taxon>Dikarya</taxon>
        <taxon>Ascomycota</taxon>
        <taxon>Pezizomycotina</taxon>
        <taxon>Leotiomycetes</taxon>
        <taxon>Helotiales</taxon>
        <taxon>Helotiaceae</taxon>
        <taxon>Glarea</taxon>
    </lineage>
</organism>
<dbReference type="GO" id="GO:0005789">
    <property type="term" value="C:endoplasmic reticulum membrane"/>
    <property type="evidence" value="ECO:0007669"/>
    <property type="project" value="UniProtKB-SubCell"/>
</dbReference>
<dbReference type="PROSITE" id="PS51751">
    <property type="entry name" value="EXPERA"/>
    <property type="match status" value="1"/>
</dbReference>
<comment type="subcellular location">
    <subcellularLocation>
        <location evidence="1">Endoplasmic reticulum membrane</location>
        <topology evidence="1">Multi-pass membrane protein</topology>
    </subcellularLocation>
</comment>
<feature type="transmembrane region" description="Helical" evidence="7">
    <location>
        <begin position="97"/>
        <end position="120"/>
    </location>
</feature>
<reference evidence="9 10" key="1">
    <citation type="journal article" date="2013" name="BMC Genomics">
        <title>Genomics-driven discovery of the pneumocandin biosynthetic gene cluster in the fungus Glarea lozoyensis.</title>
        <authorList>
            <person name="Chen L."/>
            <person name="Yue Q."/>
            <person name="Zhang X."/>
            <person name="Xiang M."/>
            <person name="Wang C."/>
            <person name="Li S."/>
            <person name="Che Y."/>
            <person name="Ortiz-Lopez F.J."/>
            <person name="Bills G.F."/>
            <person name="Liu X."/>
            <person name="An Z."/>
        </authorList>
    </citation>
    <scope>NUCLEOTIDE SEQUENCE [LARGE SCALE GENOMIC DNA]</scope>
    <source>
        <strain evidence="10">ATCC 20868 / MF5171</strain>
    </source>
</reference>
<evidence type="ECO:0000313" key="9">
    <source>
        <dbReference type="EMBL" id="EPE31283.1"/>
    </source>
</evidence>
<name>S3DY82_GLAL2</name>
<dbReference type="AlphaFoldDB" id="S3DY82"/>
<feature type="transmembrane region" description="Helical" evidence="7">
    <location>
        <begin position="12"/>
        <end position="34"/>
    </location>
</feature>
<evidence type="ECO:0000259" key="8">
    <source>
        <dbReference type="PROSITE" id="PS51751"/>
    </source>
</evidence>
<dbReference type="OMA" id="EFKDPMV"/>
<feature type="domain" description="EXPERA" evidence="8">
    <location>
        <begin position="10"/>
        <end position="145"/>
    </location>
</feature>
<feature type="transmembrane region" description="Helical" evidence="7">
    <location>
        <begin position="132"/>
        <end position="150"/>
    </location>
</feature>
<evidence type="ECO:0000256" key="4">
    <source>
        <dbReference type="ARBA" id="ARBA00022824"/>
    </source>
</evidence>
<dbReference type="PANTHER" id="PTHR31204">
    <property type="entry name" value="SIGMA INTRACELLULAR RECEPTOR 2"/>
    <property type="match status" value="1"/>
</dbReference>
<dbReference type="PIRSF" id="PIRSF031032">
    <property type="entry name" value="TMP_97_prd"/>
    <property type="match status" value="1"/>
</dbReference>
<evidence type="ECO:0000256" key="7">
    <source>
        <dbReference type="PIRNR" id="PIRNR031032"/>
    </source>
</evidence>
<gene>
    <name evidence="9" type="ORF">GLAREA_12586</name>
</gene>
<proteinExistence type="inferred from homology"/>
<dbReference type="Proteomes" id="UP000016922">
    <property type="component" value="Unassembled WGS sequence"/>
</dbReference>
<evidence type="ECO:0000256" key="6">
    <source>
        <dbReference type="ARBA" id="ARBA00023136"/>
    </source>
</evidence>
<dbReference type="InterPro" id="IPR033118">
    <property type="entry name" value="EXPERA"/>
</dbReference>
<evidence type="ECO:0000313" key="10">
    <source>
        <dbReference type="Proteomes" id="UP000016922"/>
    </source>
</evidence>
<dbReference type="STRING" id="1116229.S3DY82"/>
<dbReference type="PANTHER" id="PTHR31204:SF1">
    <property type="entry name" value="SIGMA INTRACELLULAR RECEPTOR 2"/>
    <property type="match status" value="1"/>
</dbReference>
<dbReference type="GeneID" id="19471626"/>
<dbReference type="KEGG" id="glz:GLAREA_12586"/>
<evidence type="ECO:0000256" key="5">
    <source>
        <dbReference type="ARBA" id="ARBA00022989"/>
    </source>
</evidence>
<dbReference type="InterPro" id="IPR016964">
    <property type="entry name" value="Sigma2_recept"/>
</dbReference>
<keyword evidence="6 7" id="KW-0472">Membrane</keyword>
<keyword evidence="5 7" id="KW-1133">Transmembrane helix</keyword>
<accession>S3DY82</accession>
<keyword evidence="4 7" id="KW-0256">Endoplasmic reticulum</keyword>
<dbReference type="InterPro" id="IPR051987">
    <property type="entry name" value="Sigma-2_receptor-like"/>
</dbReference>
<sequence>MPSSIWTRKRDLVYLIYFIVALPIVFIMDCQAIYPPQSTPAVLTSLKEFYIRNYNDQFYVKTPQFFKTFLWFELLYQAPAMAWGIQGLYKDSPKVPLVLLPFSVKVFLTTLTCMLEFPGWNIPNQQKITLCTLYGPYLLLSAFMMGDMYLRLNTIINKLMASQNEGTKKSQ</sequence>
<evidence type="ECO:0000256" key="2">
    <source>
        <dbReference type="ARBA" id="ARBA00009096"/>
    </source>
</evidence>
<dbReference type="eggNOG" id="ENOG502S9NV">
    <property type="taxonomic scope" value="Eukaryota"/>
</dbReference>
<dbReference type="EMBL" id="KE145362">
    <property type="protein sequence ID" value="EPE31283.1"/>
    <property type="molecule type" value="Genomic_DNA"/>
</dbReference>
<evidence type="ECO:0000256" key="1">
    <source>
        <dbReference type="ARBA" id="ARBA00004477"/>
    </source>
</evidence>
<keyword evidence="10" id="KW-1185">Reference proteome</keyword>
<dbReference type="Pfam" id="PF05241">
    <property type="entry name" value="EBP"/>
    <property type="match status" value="1"/>
</dbReference>
<dbReference type="OrthoDB" id="433124at2759"/>
<keyword evidence="3 7" id="KW-0812">Transmembrane</keyword>
<dbReference type="RefSeq" id="XP_008081558.1">
    <property type="nucleotide sequence ID" value="XM_008083367.1"/>
</dbReference>
<protein>
    <recommendedName>
        <fullName evidence="7">Efficient mitochondria targeting-associated protein 19</fullName>
    </recommendedName>
</protein>